<sequence length="229" mass="27002">MKLEQELLERFLEEVVLDSPSPYDPVQVLYAPHPWEIVGTGNYAGVFCHPDYPDVVVKLYAPGKPGIEEESEVYRRLGESKYYPICYEKGENYLVIKRMRGISLFDCVRYGIPIPENVIKEVDEALDEARAKGLYPQDVHGKNVLMYQGHAYIIDVSDYIHPGEDRKWKDIRRAYYRIYYPYLKDRRIKIPLWVLDLVRKGYRFYRKLKGLTSLKHKERHKKGPKKSSI</sequence>
<reference evidence="1 2" key="1">
    <citation type="journal article" date="2011" name="J. Bacteriol.">
        <title>Genome sequence of Brevibacillus laterosporus LMG 15441, a pathogen of invertebrates.</title>
        <authorList>
            <person name="Djukic M."/>
            <person name="Poehlein A."/>
            <person name="Thurmer A."/>
            <person name="Daniel R."/>
        </authorList>
    </citation>
    <scope>NUCLEOTIDE SEQUENCE [LARGE SCALE GENOMIC DNA]</scope>
    <source>
        <strain evidence="1 2">LMG 15441</strain>
    </source>
</reference>
<organism evidence="1 2">
    <name type="scientific">Brevibacillus laterosporus LMG 15441</name>
    <dbReference type="NCBI Taxonomy" id="1042163"/>
    <lineage>
        <taxon>Bacteria</taxon>
        <taxon>Bacillati</taxon>
        <taxon>Bacillota</taxon>
        <taxon>Bacilli</taxon>
        <taxon>Bacillales</taxon>
        <taxon>Paenibacillaceae</taxon>
        <taxon>Brevibacillus</taxon>
    </lineage>
</organism>
<evidence type="ECO:0000313" key="2">
    <source>
        <dbReference type="Proteomes" id="UP000005850"/>
    </source>
</evidence>
<name>A0A075R962_BRELA</name>
<gene>
    <name evidence="1" type="ORF">BRLA_c034510</name>
</gene>
<dbReference type="STRING" id="1042163.BRLA_c034510"/>
<dbReference type="PANTHER" id="PTHR37171">
    <property type="entry name" value="SERINE/THREONINE-PROTEIN KINASE YRZF-RELATED"/>
    <property type="match status" value="1"/>
</dbReference>
<evidence type="ECO:0008006" key="3">
    <source>
        <dbReference type="Google" id="ProtNLM"/>
    </source>
</evidence>
<protein>
    <recommendedName>
        <fullName evidence="3">Serine/threonine protein kinase</fullName>
    </recommendedName>
</protein>
<dbReference type="PANTHER" id="PTHR37171:SF1">
    <property type="entry name" value="SERINE_THREONINE-PROTEIN KINASE YRZF-RELATED"/>
    <property type="match status" value="1"/>
</dbReference>
<dbReference type="RefSeq" id="WP_003336740.1">
    <property type="nucleotide sequence ID" value="NZ_CP007806.1"/>
</dbReference>
<dbReference type="InterPro" id="IPR052396">
    <property type="entry name" value="Meiotic_Drive_Suppr_Kinase"/>
</dbReference>
<evidence type="ECO:0000313" key="1">
    <source>
        <dbReference type="EMBL" id="AIG27763.1"/>
    </source>
</evidence>
<keyword evidence="2" id="KW-1185">Reference proteome</keyword>
<dbReference type="AlphaFoldDB" id="A0A075R962"/>
<dbReference type="Proteomes" id="UP000005850">
    <property type="component" value="Chromosome"/>
</dbReference>
<dbReference type="KEGG" id="blr:BRLA_c034510"/>
<dbReference type="EMBL" id="CP007806">
    <property type="protein sequence ID" value="AIG27763.1"/>
    <property type="molecule type" value="Genomic_DNA"/>
</dbReference>
<dbReference type="HOGENOM" id="CLU_091250_1_0_9"/>
<dbReference type="SUPFAM" id="SSF56112">
    <property type="entry name" value="Protein kinase-like (PK-like)"/>
    <property type="match status" value="1"/>
</dbReference>
<accession>A0A075R962</accession>
<dbReference type="eggNOG" id="COG0515">
    <property type="taxonomic scope" value="Bacteria"/>
</dbReference>
<dbReference type="InterPro" id="IPR011009">
    <property type="entry name" value="Kinase-like_dom_sf"/>
</dbReference>
<proteinExistence type="predicted"/>